<evidence type="ECO:0000256" key="1">
    <source>
        <dbReference type="ARBA" id="ARBA00004496"/>
    </source>
</evidence>
<evidence type="ECO:0000313" key="13">
    <source>
        <dbReference type="EMBL" id="OAQ42311.1"/>
    </source>
</evidence>
<dbReference type="SUPFAM" id="SSF50156">
    <property type="entry name" value="PDZ domain-like"/>
    <property type="match status" value="1"/>
</dbReference>
<dbReference type="Pfam" id="PF03572">
    <property type="entry name" value="Peptidase_S41"/>
    <property type="match status" value="1"/>
</dbReference>
<feature type="site" description="Transition state stabilizer; via amide nitrogen" evidence="9">
    <location>
        <position position="988"/>
    </location>
</feature>
<feature type="chain" id="PRO_5008100674" description="Tricorn protease homolog" evidence="10">
    <location>
        <begin position="21"/>
        <end position="1083"/>
    </location>
</feature>
<evidence type="ECO:0000256" key="7">
    <source>
        <dbReference type="PIRNR" id="PIRNR036421"/>
    </source>
</evidence>
<dbReference type="AlphaFoldDB" id="A0A179DMN0"/>
<reference evidence="13 14" key="2">
    <citation type="submission" date="2016-06" db="EMBL/GenBank/DDBJ databases">
        <title>Pedobacter psychrophilus sp. nov., isolated from Antarctic fragmentary rock.</title>
        <authorList>
            <person name="Svec P."/>
        </authorList>
    </citation>
    <scope>NUCLEOTIDE SEQUENCE [LARGE SCALE GENOMIC DNA]</scope>
    <source>
        <strain evidence="13 14">CCM 8644</strain>
    </source>
</reference>
<dbReference type="CDD" id="cd07562">
    <property type="entry name" value="Peptidase_S41_TRI"/>
    <property type="match status" value="1"/>
</dbReference>
<evidence type="ECO:0000256" key="6">
    <source>
        <dbReference type="ARBA" id="ARBA00022825"/>
    </source>
</evidence>
<name>A0A179DMN0_9SPHI</name>
<dbReference type="SUPFAM" id="SSF82171">
    <property type="entry name" value="DPP6 N-terminal domain-like"/>
    <property type="match status" value="1"/>
</dbReference>
<dbReference type="Pfam" id="PF14684">
    <property type="entry name" value="Tricorn_C1"/>
    <property type="match status" value="1"/>
</dbReference>
<evidence type="ECO:0000256" key="3">
    <source>
        <dbReference type="ARBA" id="ARBA00022490"/>
    </source>
</evidence>
<dbReference type="Gene3D" id="3.30.750.44">
    <property type="match status" value="1"/>
</dbReference>
<feature type="domain" description="Tricorn protease C1" evidence="12">
    <location>
        <begin position="705"/>
        <end position="762"/>
    </location>
</feature>
<keyword evidence="6 7" id="KW-0720">Serine protease</keyword>
<dbReference type="PIRSF" id="PIRSF036421">
    <property type="entry name" value="Tricorn_protease"/>
    <property type="match status" value="1"/>
</dbReference>
<evidence type="ECO:0000256" key="9">
    <source>
        <dbReference type="PIRSR" id="PIRSR036421-3"/>
    </source>
</evidence>
<protein>
    <recommendedName>
        <fullName evidence="7">Tricorn protease homolog</fullName>
        <ecNumber evidence="7">3.4.21.-</ecNumber>
    </recommendedName>
</protein>
<gene>
    <name evidence="13" type="ORF">A5893_04150</name>
</gene>
<dbReference type="Gene3D" id="3.90.226.10">
    <property type="entry name" value="2-enoyl-CoA Hydratase, Chain A, domain 1"/>
    <property type="match status" value="1"/>
</dbReference>
<dbReference type="SUPFAM" id="SSF50960">
    <property type="entry name" value="TolB, C-terminal domain"/>
    <property type="match status" value="1"/>
</dbReference>
<dbReference type="SUPFAM" id="SSF52096">
    <property type="entry name" value="ClpP/crotonase"/>
    <property type="match status" value="1"/>
</dbReference>
<dbReference type="EC" id="3.4.21.-" evidence="7"/>
<evidence type="ECO:0000259" key="11">
    <source>
        <dbReference type="Pfam" id="PF03572"/>
    </source>
</evidence>
<comment type="subcellular location">
    <subcellularLocation>
        <location evidence="1 7">Cytoplasm</location>
    </subcellularLocation>
</comment>
<evidence type="ECO:0000256" key="5">
    <source>
        <dbReference type="ARBA" id="ARBA00022801"/>
    </source>
</evidence>
<dbReference type="PANTHER" id="PTHR43253">
    <property type="entry name" value="TRICORN PROTEASE HOMOLOG 2-RELATED"/>
    <property type="match status" value="1"/>
</dbReference>
<evidence type="ECO:0000256" key="8">
    <source>
        <dbReference type="PIRSR" id="PIRSR036421-1"/>
    </source>
</evidence>
<dbReference type="InterPro" id="IPR011042">
    <property type="entry name" value="6-blade_b-propeller_TolB-like"/>
</dbReference>
<dbReference type="InterPro" id="IPR028204">
    <property type="entry name" value="Tricorn_C1"/>
</dbReference>
<comment type="similarity">
    <text evidence="2 7">Belongs to the peptidase S41B family.</text>
</comment>
<keyword evidence="5 7" id="KW-0378">Hydrolase</keyword>
<dbReference type="Pfam" id="PF26550">
    <property type="entry name" value="Tricorn_2nd"/>
    <property type="match status" value="1"/>
</dbReference>
<dbReference type="GO" id="GO:0008236">
    <property type="term" value="F:serine-type peptidase activity"/>
    <property type="evidence" value="ECO:0007669"/>
    <property type="project" value="UniProtKB-UniRule"/>
</dbReference>
<dbReference type="Pfam" id="PF26549">
    <property type="entry name" value="Tricorn_N"/>
    <property type="match status" value="1"/>
</dbReference>
<evidence type="ECO:0000256" key="10">
    <source>
        <dbReference type="SAM" id="SignalP"/>
    </source>
</evidence>
<dbReference type="EMBL" id="LWHJ01000011">
    <property type="protein sequence ID" value="OAQ42311.1"/>
    <property type="molecule type" value="Genomic_DNA"/>
</dbReference>
<dbReference type="GO" id="GO:0005737">
    <property type="term" value="C:cytoplasm"/>
    <property type="evidence" value="ECO:0007669"/>
    <property type="project" value="UniProtKB-SubCell"/>
</dbReference>
<accession>A0A179DMN0</accession>
<dbReference type="InterPro" id="IPR012393">
    <property type="entry name" value="Tricorn_protease"/>
</dbReference>
<evidence type="ECO:0000256" key="4">
    <source>
        <dbReference type="ARBA" id="ARBA00022670"/>
    </source>
</evidence>
<feature type="domain" description="Tail specific protease" evidence="11">
    <location>
        <begin position="898"/>
        <end position="1055"/>
    </location>
</feature>
<reference evidence="13 14" key="1">
    <citation type="submission" date="2016-04" db="EMBL/GenBank/DDBJ databases">
        <authorList>
            <person name="Evans L.H."/>
            <person name="Alamgir A."/>
            <person name="Owens N."/>
            <person name="Weber N.D."/>
            <person name="Virtaneva K."/>
            <person name="Barbian K."/>
            <person name="Babar A."/>
            <person name="Rosenke K."/>
        </authorList>
    </citation>
    <scope>NUCLEOTIDE SEQUENCE [LARGE SCALE GENOMIC DNA]</scope>
    <source>
        <strain evidence="13 14">CCM 8644</strain>
    </source>
</reference>
<keyword evidence="10" id="KW-0732">Signal</keyword>
<dbReference type="InterPro" id="IPR005151">
    <property type="entry name" value="Tail-specific_protease"/>
</dbReference>
<feature type="active site" description="Nucleophile" evidence="8">
    <location>
        <position position="987"/>
    </location>
</feature>
<dbReference type="InterPro" id="IPR036034">
    <property type="entry name" value="PDZ_sf"/>
</dbReference>
<dbReference type="Gene3D" id="2.120.10.30">
    <property type="entry name" value="TolB, C-terminal domain"/>
    <property type="match status" value="1"/>
</dbReference>
<keyword evidence="4 7" id="KW-0645">Protease</keyword>
<dbReference type="InterPro" id="IPR029045">
    <property type="entry name" value="ClpP/crotonase-like_dom_sf"/>
</dbReference>
<comment type="caution">
    <text evidence="13">The sequence shown here is derived from an EMBL/GenBank/DDBJ whole genome shotgun (WGS) entry which is preliminary data.</text>
</comment>
<dbReference type="GO" id="GO:0006508">
    <property type="term" value="P:proteolysis"/>
    <property type="evidence" value="ECO:0007669"/>
    <property type="project" value="UniProtKB-UniRule"/>
</dbReference>
<keyword evidence="14" id="KW-1185">Reference proteome</keyword>
<feature type="signal peptide" evidence="10">
    <location>
        <begin position="1"/>
        <end position="20"/>
    </location>
</feature>
<feature type="active site" description="Charge relay system" evidence="8">
    <location>
        <position position="1045"/>
    </location>
</feature>
<feature type="active site" description="Charge relay system" evidence="8">
    <location>
        <position position="768"/>
    </location>
</feature>
<comment type="function">
    <text evidence="7">Degrades oligopeptides.</text>
</comment>
<evidence type="ECO:0000313" key="14">
    <source>
        <dbReference type="Proteomes" id="UP000078459"/>
    </source>
</evidence>
<dbReference type="RefSeq" id="WP_068821339.1">
    <property type="nucleotide sequence ID" value="NZ_LWHJ01000011.1"/>
</dbReference>
<organism evidence="13 14">
    <name type="scientific">Pedobacter psychrophilus</name>
    <dbReference type="NCBI Taxonomy" id="1826909"/>
    <lineage>
        <taxon>Bacteria</taxon>
        <taxon>Pseudomonadati</taxon>
        <taxon>Bacteroidota</taxon>
        <taxon>Sphingobacteriia</taxon>
        <taxon>Sphingobacteriales</taxon>
        <taxon>Sphingobacteriaceae</taxon>
        <taxon>Pedobacter</taxon>
    </lineage>
</organism>
<dbReference type="Gene3D" id="2.120.10.60">
    <property type="entry name" value="Tricorn protease N-terminal domain"/>
    <property type="match status" value="2"/>
</dbReference>
<dbReference type="OrthoDB" id="9815657at2"/>
<proteinExistence type="inferred from homology"/>
<dbReference type="Proteomes" id="UP000078459">
    <property type="component" value="Unassembled WGS sequence"/>
</dbReference>
<evidence type="ECO:0000256" key="2">
    <source>
        <dbReference type="ARBA" id="ARBA00008524"/>
    </source>
</evidence>
<keyword evidence="3 7" id="KW-0963">Cytoplasm</keyword>
<dbReference type="STRING" id="1826909.A5893_04150"/>
<evidence type="ECO:0000259" key="12">
    <source>
        <dbReference type="Pfam" id="PF14684"/>
    </source>
</evidence>
<dbReference type="PANTHER" id="PTHR43253:SF1">
    <property type="entry name" value="TRICORN PROTEASE HOMOLOG 2-RELATED"/>
    <property type="match status" value="1"/>
</dbReference>
<sequence>MKKILLFNLFLSLFFIQTKAQQPLWMQQPAISPDGQWVAFEYKGNIFKVSINGGQALPLTITADYNGYPVWSHDSKTIAFASDRNGNFDIFSMSANGGAATRLTYNSDKDIPYDFSIDDKKVIFGSNRHDVYSSVRFPGDNYFNKLYEVPVKGGRSVMINSAGTEYVHLNATGDKIIYQDRKGYENALRKHHTSAITRDIWVLDLKTNQYKKVSNFIGEDREPVWGSGDTFYYLSEQKGNQNLFKSSVVAPDQVTQLTKFDKNPVRNLSRANDGTFAFTQDGNIYLFKEGGQPKILEFNIGADFATNQITTVPVKGNATEIAVSSSGKEIAFVYRGEIFVTAVDGSTTKRITNTHYQERMVSFSPDGKKLLYSVENDNSWDIYEASLANPSEKYFYAATIINTKPIVNTDKDEFQANYSPDGKKIAYLEERNILKVIDIATKNTVTVLPEKLNYSYSDGDQYFTWSPDSKYLLAQSSEGGGWFTPEVVLLKADGTGKRVNLTESGFNDYYPQFGMDGKMMYWITDKDGMKNLSRGSQSDIYAMFFDQDVWDKYQLSKEDFDLQKDIEKKDSVKTADKKEEKSKKVEIVKKEEKPVFEPNLKNLENRTERLTISSTDIGGIALSKDGEKLYYLAKYEKGYDLWMTMPRTHETKVLAKLGVTDGGLELSKDGKYLIVLAGGNIMKVGVDDGKVSPIKIDANMELDAAAERAYMFDHAYKQVKKKLFDPKLQGVDWDGYHTTYSKFLPYINNNYDFEVLLSEFLGELNASHTGGGYRARKMNADATAALGLLYDVSKGGNGLTVKDVIGAGPFDKAKTDMKAGMVIDKINGNAITDDADWAMFLNHKAGDFTRIDFHDPKSSKTYSEVVKPIPGGEESNVLLYKRWTDKMAQLTDSLSDGKVGYVHVRSMDDPSFRVTFDKVLGKNVNKEALIVDTRFNGGGWLHDDLVTFLGGKEYFTLRPQGNITTGGEPMNKWTKPSCVVMSEGNYSDAFMFPYAYKELGLGKLIGMPVAGTGTAVWWETQIDPTIYFGIPMIATYGAGETQATENHQLEPDIRVNNDYNKVLNGEDQQLEAAVKEMLKEIKK</sequence>